<dbReference type="Proteomes" id="UP000794436">
    <property type="component" value="Unassembled WGS sequence"/>
</dbReference>
<comment type="caution">
    <text evidence="1">The sequence shown here is derived from an EMBL/GenBank/DDBJ whole genome shotgun (WGS) entry which is preliminary data.</text>
</comment>
<proteinExistence type="predicted"/>
<dbReference type="InterPro" id="IPR052727">
    <property type="entry name" value="Rab4/Rab5_effector"/>
</dbReference>
<organism evidence="1 2">
    <name type="scientific">Pythium oligandrum</name>
    <name type="common">Mycoparasitic fungus</name>
    <dbReference type="NCBI Taxonomy" id="41045"/>
    <lineage>
        <taxon>Eukaryota</taxon>
        <taxon>Sar</taxon>
        <taxon>Stramenopiles</taxon>
        <taxon>Oomycota</taxon>
        <taxon>Peronosporomycetes</taxon>
        <taxon>Pythiales</taxon>
        <taxon>Pythiaceae</taxon>
        <taxon>Pythium</taxon>
    </lineage>
</organism>
<reference evidence="1" key="1">
    <citation type="submission" date="2019-03" db="EMBL/GenBank/DDBJ databases">
        <title>Long read genome sequence of the mycoparasitic Pythium oligandrum ATCC 38472 isolated from sugarbeet rhizosphere.</title>
        <authorList>
            <person name="Gaulin E."/>
        </authorList>
    </citation>
    <scope>NUCLEOTIDE SEQUENCE</scope>
    <source>
        <strain evidence="1">ATCC 38472_TT</strain>
    </source>
</reference>
<dbReference type="OrthoDB" id="126651at2759"/>
<accession>A0A8K1FG92</accession>
<dbReference type="PANTHER" id="PTHR13510">
    <property type="entry name" value="FYVE-FINGER-CONTAINING RAB5 EFFECTOR PROTEIN RABENOSYN-5-RELATED"/>
    <property type="match status" value="1"/>
</dbReference>
<keyword evidence="2" id="KW-1185">Reference proteome</keyword>
<sequence length="322" mass="36800">MARHLPPFGTLKLTREEELAVKQQASAVIQRTLALEIEYRRQGAQVDAKEWKKVSSVDDFYVYKQRRPAHRRPNPPARRETACTEDIAAPELFSVREDSTKQWRESVESLSECSLARSSSSLSGSSGDEPRVPEILCTGSLEGRLEDFMFGVYDGDDDSWRVRAAYIKDKLEDARILATLERPTQDDPFRFLGIKWFSIEYPPLVGAFIQKRETLVIESMGVASDDQGGQYGYYMMDNFVHSNLPERSEYGMVRNKFKLCFIHRQITPDRIGDKCIVERKLIVDMHASQLTPRALPFCFACVLRAKQLSSADLMLTSDIKKQ</sequence>
<evidence type="ECO:0000313" key="1">
    <source>
        <dbReference type="EMBL" id="TMW61396.1"/>
    </source>
</evidence>
<evidence type="ECO:0000313" key="2">
    <source>
        <dbReference type="Proteomes" id="UP000794436"/>
    </source>
</evidence>
<gene>
    <name evidence="1" type="ORF">Poli38472_012587</name>
</gene>
<dbReference type="AlphaFoldDB" id="A0A8K1FG92"/>
<protein>
    <submittedName>
        <fullName evidence="1">Uncharacterized protein</fullName>
    </submittedName>
</protein>
<name>A0A8K1FG92_PYTOL</name>
<dbReference type="EMBL" id="SPLM01000076">
    <property type="protein sequence ID" value="TMW61396.1"/>
    <property type="molecule type" value="Genomic_DNA"/>
</dbReference>
<dbReference type="PANTHER" id="PTHR13510:SF44">
    <property type="entry name" value="RABENOSYN-5"/>
    <property type="match status" value="1"/>
</dbReference>